<evidence type="ECO:0000256" key="6">
    <source>
        <dbReference type="SAM" id="SignalP"/>
    </source>
</evidence>
<proteinExistence type="predicted"/>
<keyword evidence="5" id="KW-0449">Lipoprotein</keyword>
<evidence type="ECO:0000313" key="7">
    <source>
        <dbReference type="EMBL" id="GBG09999.1"/>
    </source>
</evidence>
<evidence type="ECO:0000256" key="4">
    <source>
        <dbReference type="ARBA" id="ARBA00023139"/>
    </source>
</evidence>
<dbReference type="AlphaFoldDB" id="A0A2R5EWG3"/>
<keyword evidence="4" id="KW-0564">Palmitate</keyword>
<evidence type="ECO:0000256" key="1">
    <source>
        <dbReference type="ARBA" id="ARBA00022475"/>
    </source>
</evidence>
<keyword evidence="2 6" id="KW-0732">Signal</keyword>
<name>A0A2R5EWG3_9BACL</name>
<evidence type="ECO:0000256" key="2">
    <source>
        <dbReference type="ARBA" id="ARBA00022729"/>
    </source>
</evidence>
<dbReference type="PROSITE" id="PS51257">
    <property type="entry name" value="PROKAR_LIPOPROTEIN"/>
    <property type="match status" value="1"/>
</dbReference>
<organism evidence="7 8">
    <name type="scientific">Paenibacillus agaridevorans</name>
    <dbReference type="NCBI Taxonomy" id="171404"/>
    <lineage>
        <taxon>Bacteria</taxon>
        <taxon>Bacillati</taxon>
        <taxon>Bacillota</taxon>
        <taxon>Bacilli</taxon>
        <taxon>Bacillales</taxon>
        <taxon>Paenibacillaceae</taxon>
        <taxon>Paenibacillus</taxon>
    </lineage>
</organism>
<evidence type="ECO:0008006" key="9">
    <source>
        <dbReference type="Google" id="ProtNLM"/>
    </source>
</evidence>
<accession>A0A2R5EWG3</accession>
<dbReference type="PANTHER" id="PTHR43649:SF33">
    <property type="entry name" value="POLYGALACTURONAN_RHAMNOGALACTURONAN-BINDING PROTEIN YTCQ"/>
    <property type="match status" value="1"/>
</dbReference>
<dbReference type="RefSeq" id="WP_087570574.1">
    <property type="nucleotide sequence ID" value="NZ_BDQX01000281.1"/>
</dbReference>
<feature type="signal peptide" evidence="6">
    <location>
        <begin position="1"/>
        <end position="22"/>
    </location>
</feature>
<dbReference type="Proteomes" id="UP000245202">
    <property type="component" value="Unassembled WGS sequence"/>
</dbReference>
<sequence length="540" mass="60378">MLRRNKWLTLFMAVLAAAVMLAGCSGGNNGEGGKTGATNKPDSTKAPGEAAAVEYPEGLSYWIHMNPNATATMATLGDSKIYQQLEKVTGTKVTWTHPSGEGAQIEEQFNLMLASKKLPDVIERNWLTVSRGPDDAIKSGTILRLNELIEEHAPNLTAYLNEHPEIKKMIMTDEGNIYSFPFIRGHEKLMVFFGPIIRKDLLDKTGLAIPETIDEWETVLEAIKEQTGGEAQFLQRISDIKVGHGFIGAFGIPLEFYNDNGTVKYGSMQPEYKEFLTVMNRWYKKGLLDPDFAAMDTKLMDSKITTGKTSAFVGYTGSGIGKYMGLMKDDPTFELVSTPYPTLNKGENAVWGQRDFAYTGIGAAITTAAKNPEQIVKWLDYAYGPDGHNLFNFGIEGESFTMVDGKQKYTDVIMKNPDDLPITQAMAQYFRASYNGPFVQDPGYIEQYLELPSQQEALVNWEKATTKMQMPLTTLTAEEGRQKASVMTDLNVYHEEMMLKFIMGTEPLEKFEEYVETLKAMGIEEVIKLEQAALERFLKR</sequence>
<evidence type="ECO:0000256" key="5">
    <source>
        <dbReference type="ARBA" id="ARBA00023288"/>
    </source>
</evidence>
<reference evidence="7 8" key="1">
    <citation type="submission" date="2017-08" db="EMBL/GenBank/DDBJ databases">
        <title>Substantial Increase in Enzyme Production by Combined Drug-Resistance Mutations in Paenibacillus agaridevorans.</title>
        <authorList>
            <person name="Tanaka Y."/>
            <person name="Funane K."/>
            <person name="Hosaka T."/>
            <person name="Shiwa Y."/>
            <person name="Fujita N."/>
            <person name="Miyazaki T."/>
            <person name="Yoshikawa H."/>
            <person name="Murakami K."/>
            <person name="Kasahara K."/>
            <person name="Inaoka T."/>
            <person name="Hiraga Y."/>
            <person name="Ochi K."/>
        </authorList>
    </citation>
    <scope>NUCLEOTIDE SEQUENCE [LARGE SCALE GENOMIC DNA]</scope>
    <source>
        <strain evidence="7 8">T-3040</strain>
    </source>
</reference>
<keyword evidence="8" id="KW-1185">Reference proteome</keyword>
<evidence type="ECO:0000313" key="8">
    <source>
        <dbReference type="Proteomes" id="UP000245202"/>
    </source>
</evidence>
<keyword evidence="3" id="KW-0472">Membrane</keyword>
<dbReference type="InterPro" id="IPR050490">
    <property type="entry name" value="Bact_solute-bd_prot1"/>
</dbReference>
<comment type="caution">
    <text evidence="7">The sequence shown here is derived from an EMBL/GenBank/DDBJ whole genome shotgun (WGS) entry which is preliminary data.</text>
</comment>
<dbReference type="Pfam" id="PF01547">
    <property type="entry name" value="SBP_bac_1"/>
    <property type="match status" value="1"/>
</dbReference>
<dbReference type="SUPFAM" id="SSF53850">
    <property type="entry name" value="Periplasmic binding protein-like II"/>
    <property type="match status" value="1"/>
</dbReference>
<keyword evidence="1" id="KW-1003">Cell membrane</keyword>
<feature type="chain" id="PRO_5039244819" description="ABC transporter substrate-binding protein" evidence="6">
    <location>
        <begin position="23"/>
        <end position="540"/>
    </location>
</feature>
<evidence type="ECO:0000256" key="3">
    <source>
        <dbReference type="ARBA" id="ARBA00023136"/>
    </source>
</evidence>
<dbReference type="EMBL" id="BDQX01000281">
    <property type="protein sequence ID" value="GBG09999.1"/>
    <property type="molecule type" value="Genomic_DNA"/>
</dbReference>
<dbReference type="Gene3D" id="3.40.190.10">
    <property type="entry name" value="Periplasmic binding protein-like II"/>
    <property type="match status" value="2"/>
</dbReference>
<dbReference type="PANTHER" id="PTHR43649">
    <property type="entry name" value="ARABINOSE-BINDING PROTEIN-RELATED"/>
    <property type="match status" value="1"/>
</dbReference>
<gene>
    <name evidence="7" type="ORF">PAT3040_04683</name>
</gene>
<dbReference type="InterPro" id="IPR006059">
    <property type="entry name" value="SBP"/>
</dbReference>
<protein>
    <recommendedName>
        <fullName evidence="9">ABC transporter substrate-binding protein</fullName>
    </recommendedName>
</protein>